<dbReference type="Gene3D" id="2.10.70.10">
    <property type="entry name" value="Complement Module, domain 1"/>
    <property type="match status" value="2"/>
</dbReference>
<reference evidence="5 6" key="1">
    <citation type="journal article" date="2019" name="PLoS Biol.">
        <title>Sex chromosomes control vertical transmission of feminizing Wolbachia symbionts in an isopod.</title>
        <authorList>
            <person name="Becking T."/>
            <person name="Chebbi M.A."/>
            <person name="Giraud I."/>
            <person name="Moumen B."/>
            <person name="Laverre T."/>
            <person name="Caubet Y."/>
            <person name="Peccoud J."/>
            <person name="Gilbert C."/>
            <person name="Cordaux R."/>
        </authorList>
    </citation>
    <scope>NUCLEOTIDE SEQUENCE [LARGE SCALE GENOMIC DNA]</scope>
    <source>
        <strain evidence="5">ANa2</strain>
        <tissue evidence="5">Whole body excluding digestive tract and cuticle</tissue>
    </source>
</reference>
<dbReference type="PROSITE" id="PS50923">
    <property type="entry name" value="SUSHI"/>
    <property type="match status" value="2"/>
</dbReference>
<dbReference type="AlphaFoldDB" id="A0A5N5SZE1"/>
<feature type="compositionally biased region" description="Basic and acidic residues" evidence="3">
    <location>
        <begin position="411"/>
        <end position="427"/>
    </location>
</feature>
<dbReference type="SUPFAM" id="SSF57535">
    <property type="entry name" value="Complement control module/SCR domain"/>
    <property type="match status" value="2"/>
</dbReference>
<dbReference type="Proteomes" id="UP000326759">
    <property type="component" value="Unassembled WGS sequence"/>
</dbReference>
<proteinExistence type="predicted"/>
<keyword evidence="6" id="KW-1185">Reference proteome</keyword>
<protein>
    <recommendedName>
        <fullName evidence="4">Sushi domain-containing protein</fullName>
    </recommendedName>
</protein>
<feature type="compositionally biased region" description="Basic residues" evidence="3">
    <location>
        <begin position="97"/>
        <end position="107"/>
    </location>
</feature>
<name>A0A5N5SZE1_9CRUS</name>
<feature type="compositionally biased region" description="Acidic residues" evidence="3">
    <location>
        <begin position="435"/>
        <end position="485"/>
    </location>
</feature>
<evidence type="ECO:0000256" key="2">
    <source>
        <dbReference type="PROSITE-ProRule" id="PRU00302"/>
    </source>
</evidence>
<feature type="compositionally biased region" description="Basic residues" evidence="3">
    <location>
        <begin position="55"/>
        <end position="85"/>
    </location>
</feature>
<feature type="domain" description="Sushi" evidence="4">
    <location>
        <begin position="563"/>
        <end position="630"/>
    </location>
</feature>
<comment type="caution">
    <text evidence="5">The sequence shown here is derived from an EMBL/GenBank/DDBJ whole genome shotgun (WGS) entry which is preliminary data.</text>
</comment>
<evidence type="ECO:0000256" key="1">
    <source>
        <dbReference type="ARBA" id="ARBA00023157"/>
    </source>
</evidence>
<feature type="domain" description="Sushi" evidence="4">
    <location>
        <begin position="488"/>
        <end position="549"/>
    </location>
</feature>
<dbReference type="InterPro" id="IPR035976">
    <property type="entry name" value="Sushi/SCR/CCP_sf"/>
</dbReference>
<comment type="caution">
    <text evidence="2">Lacks conserved residue(s) required for the propagation of feature annotation.</text>
</comment>
<evidence type="ECO:0000313" key="6">
    <source>
        <dbReference type="Proteomes" id="UP000326759"/>
    </source>
</evidence>
<dbReference type="CDD" id="cd00033">
    <property type="entry name" value="CCP"/>
    <property type="match status" value="2"/>
</dbReference>
<feature type="region of interest" description="Disordered" evidence="3">
    <location>
        <begin position="393"/>
        <end position="491"/>
    </location>
</feature>
<organism evidence="5 6">
    <name type="scientific">Armadillidium nasatum</name>
    <dbReference type="NCBI Taxonomy" id="96803"/>
    <lineage>
        <taxon>Eukaryota</taxon>
        <taxon>Metazoa</taxon>
        <taxon>Ecdysozoa</taxon>
        <taxon>Arthropoda</taxon>
        <taxon>Crustacea</taxon>
        <taxon>Multicrustacea</taxon>
        <taxon>Malacostraca</taxon>
        <taxon>Eumalacostraca</taxon>
        <taxon>Peracarida</taxon>
        <taxon>Isopoda</taxon>
        <taxon>Oniscidea</taxon>
        <taxon>Crinocheta</taxon>
        <taxon>Armadillidiidae</taxon>
        <taxon>Armadillidium</taxon>
    </lineage>
</organism>
<dbReference type="Pfam" id="PF00084">
    <property type="entry name" value="Sushi"/>
    <property type="match status" value="1"/>
</dbReference>
<evidence type="ECO:0000259" key="4">
    <source>
        <dbReference type="PROSITE" id="PS50923"/>
    </source>
</evidence>
<sequence length="715" mass="82145">MIFIRRSHEIFNSSSSKLSDFGFGFGFGFGSDVSNPSDETKVGIRKKENTFHGQNPHRRKIKENKHRKNKRRRKDGKSKKNRLSSHFHSEDSIGNKTTHKTAHKTTHKRDDNLKNRSRRKFIRRKLRKGSNSTKRGNENPFLTTTLLRGKRLSHTPRRFRLNGGRGQGHSITRSLLGTSPDWVRNLHYHHEQLASSMRKRIQNQLDRTRQHWLTSINPHSVLYNSIPTFPDITDNLIPSLPSFYSSFIPSSRRKKNNYPTKIPKDGKEIHFVESKPNNYVPRMWTNEITTSPSVFNDSYTAKRDQKQFKVTRTLFSPTSTTTEKSVFQKFNPEEDNSVWHNPKKGFSTPKPTNYDPKNVNDNKIPPLTERPFKPSNEIPEEKINKNWGTKFIPYGNDVTKGKNNGLSGKGKGKEQDWEWVPLHKEDNDVNYDPTVIEEEEEEEEGKDEEEEKEEEEKEEEEKEEEEKEKEEEEEETQIETTDNEDEVYKCPPLPSVQGGSVECTAGEAWGSKCFWKCDKDRRLIGTHTTSCGGDNNSPSWQNKPPICEEYGCLIPKGLEGMSISCSIPVPHEILGQKLEKMKFYPKGTRCQVKCKPGFALKGDEYSGKNVQMSKCLPNGKWFPELMNCCTRERIPPQPFIGDCDDVNVQLTGQGSIHLIAPRFFTSTGKPAHVWCDLDTVQQEGRHCRTCKAHDKSLGLLSSCRQCINVSSRLVS</sequence>
<gene>
    <name evidence="5" type="ORF">Anas_04344</name>
</gene>
<feature type="region of interest" description="Disordered" evidence="3">
    <location>
        <begin position="334"/>
        <end position="380"/>
    </location>
</feature>
<dbReference type="SMART" id="SM00032">
    <property type="entry name" value="CCP"/>
    <property type="match status" value="2"/>
</dbReference>
<dbReference type="EMBL" id="SEYY01018383">
    <property type="protein sequence ID" value="KAB7499402.1"/>
    <property type="molecule type" value="Genomic_DNA"/>
</dbReference>
<dbReference type="OrthoDB" id="6436184at2759"/>
<keyword evidence="1" id="KW-1015">Disulfide bond</keyword>
<feature type="compositionally biased region" description="Polar residues" evidence="3">
    <location>
        <begin position="129"/>
        <end position="140"/>
    </location>
</feature>
<accession>A0A5N5SZE1</accession>
<evidence type="ECO:0000256" key="3">
    <source>
        <dbReference type="SAM" id="MobiDB-lite"/>
    </source>
</evidence>
<keyword evidence="2" id="KW-0768">Sushi</keyword>
<evidence type="ECO:0000313" key="5">
    <source>
        <dbReference type="EMBL" id="KAB7499402.1"/>
    </source>
</evidence>
<dbReference type="InterPro" id="IPR000436">
    <property type="entry name" value="Sushi_SCR_CCP_dom"/>
</dbReference>
<feature type="region of interest" description="Disordered" evidence="3">
    <location>
        <begin position="45"/>
        <end position="140"/>
    </location>
</feature>
<feature type="compositionally biased region" description="Basic residues" evidence="3">
    <location>
        <begin position="115"/>
        <end position="128"/>
    </location>
</feature>